<dbReference type="Proteomes" id="UP000030661">
    <property type="component" value="Unassembled WGS sequence"/>
</dbReference>
<dbReference type="EMBL" id="DF820472">
    <property type="protein sequence ID" value="GAK60169.1"/>
    <property type="molecule type" value="Genomic_DNA"/>
</dbReference>
<dbReference type="PROSITE" id="PS50928">
    <property type="entry name" value="ABC_TM1"/>
    <property type="match status" value="1"/>
</dbReference>
<evidence type="ECO:0000256" key="7">
    <source>
        <dbReference type="RuleBase" id="RU363032"/>
    </source>
</evidence>
<dbReference type="InterPro" id="IPR035906">
    <property type="entry name" value="MetI-like_sf"/>
</dbReference>
<feature type="domain" description="ABC transmembrane type-1" evidence="8">
    <location>
        <begin position="67"/>
        <end position="282"/>
    </location>
</feature>
<dbReference type="InterPro" id="IPR000515">
    <property type="entry name" value="MetI-like"/>
</dbReference>
<gene>
    <name evidence="9" type="ORF">U27_00060</name>
</gene>
<feature type="transmembrane region" description="Helical" evidence="7">
    <location>
        <begin position="73"/>
        <end position="93"/>
    </location>
</feature>
<dbReference type="CDD" id="cd06261">
    <property type="entry name" value="TM_PBP2"/>
    <property type="match status" value="1"/>
</dbReference>
<evidence type="ECO:0000256" key="3">
    <source>
        <dbReference type="ARBA" id="ARBA00022475"/>
    </source>
</evidence>
<dbReference type="SUPFAM" id="SSF161098">
    <property type="entry name" value="MetI-like"/>
    <property type="match status" value="1"/>
</dbReference>
<keyword evidence="4 7" id="KW-0812">Transmembrane</keyword>
<feature type="transmembrane region" description="Helical" evidence="7">
    <location>
        <begin position="208"/>
        <end position="225"/>
    </location>
</feature>
<evidence type="ECO:0000256" key="6">
    <source>
        <dbReference type="ARBA" id="ARBA00023136"/>
    </source>
</evidence>
<feature type="transmembrane region" description="Helical" evidence="7">
    <location>
        <begin position="156"/>
        <end position="176"/>
    </location>
</feature>
<evidence type="ECO:0000313" key="9">
    <source>
        <dbReference type="EMBL" id="GAK60169.1"/>
    </source>
</evidence>
<evidence type="ECO:0000256" key="4">
    <source>
        <dbReference type="ARBA" id="ARBA00022692"/>
    </source>
</evidence>
<dbReference type="PANTHER" id="PTHR43227">
    <property type="entry name" value="BLL4140 PROTEIN"/>
    <property type="match status" value="1"/>
</dbReference>
<dbReference type="InterPro" id="IPR050809">
    <property type="entry name" value="UgpAE/MalFG_permease"/>
</dbReference>
<dbReference type="Pfam" id="PF00528">
    <property type="entry name" value="BPD_transp_1"/>
    <property type="match status" value="1"/>
</dbReference>
<evidence type="ECO:0000313" key="10">
    <source>
        <dbReference type="Proteomes" id="UP000030661"/>
    </source>
</evidence>
<proteinExistence type="inferred from homology"/>
<keyword evidence="2 7" id="KW-0813">Transport</keyword>
<dbReference type="STRING" id="1499967.U27_00060"/>
<feature type="transmembrane region" description="Helical" evidence="7">
    <location>
        <begin position="232"/>
        <end position="252"/>
    </location>
</feature>
<dbReference type="Gene3D" id="1.10.3720.10">
    <property type="entry name" value="MetI-like"/>
    <property type="match status" value="1"/>
</dbReference>
<dbReference type="eggNOG" id="COG1175">
    <property type="taxonomic scope" value="Bacteria"/>
</dbReference>
<dbReference type="GO" id="GO:0055085">
    <property type="term" value="P:transmembrane transport"/>
    <property type="evidence" value="ECO:0007669"/>
    <property type="project" value="InterPro"/>
</dbReference>
<keyword evidence="3" id="KW-1003">Cell membrane</keyword>
<name>A0A081C6G4_VECG1</name>
<evidence type="ECO:0000256" key="1">
    <source>
        <dbReference type="ARBA" id="ARBA00004651"/>
    </source>
</evidence>
<comment type="subcellular location">
    <subcellularLocation>
        <location evidence="1 7">Cell membrane</location>
        <topology evidence="1 7">Multi-pass membrane protein</topology>
    </subcellularLocation>
</comment>
<evidence type="ECO:0000256" key="5">
    <source>
        <dbReference type="ARBA" id="ARBA00022989"/>
    </source>
</evidence>
<sequence length="294" mass="33635">MKKLFYSQKLAPYFFVLPFILSFLLFFLYPVFSTILMSFQKILPGEVTFIGFKNYQRLLNPQFYTALSISARYTFWTCAILIPLPMILAVFLDSKNMPGRNLFRATLFVPILTSTIVAGTIFRLFFGEMDTAFANSVLISLGFESIKWLRDKNVMIFIMVLLCCWRWMGVNILYYLSGLQAIPKELYEAADIDGAGAFSKFRHITFPLLKPVTIYVLTISIYAGFRMFEESYVYWTTRSPGNIGLTIVVYLYRKAFQENDMGFGSAIGMVLLVIVLIVNTIQLTLTGALKKEVS</sequence>
<keyword evidence="6 7" id="KW-0472">Membrane</keyword>
<accession>A0A081C6G4</accession>
<keyword evidence="5 7" id="KW-1133">Transmembrane helix</keyword>
<feature type="transmembrane region" description="Helical" evidence="7">
    <location>
        <begin position="105"/>
        <end position="126"/>
    </location>
</feature>
<dbReference type="GO" id="GO:0005886">
    <property type="term" value="C:plasma membrane"/>
    <property type="evidence" value="ECO:0007669"/>
    <property type="project" value="UniProtKB-SubCell"/>
</dbReference>
<dbReference type="HOGENOM" id="CLU_016047_0_2_0"/>
<dbReference type="PANTHER" id="PTHR43227:SF7">
    <property type="entry name" value="ARABINOOLIGOSACCHARIDES TRANSPORT SYSTEM PERMEASE PROTEIN ARAP"/>
    <property type="match status" value="1"/>
</dbReference>
<evidence type="ECO:0000256" key="2">
    <source>
        <dbReference type="ARBA" id="ARBA00022448"/>
    </source>
</evidence>
<organism evidence="9">
    <name type="scientific">Vecturithrix granuli</name>
    <dbReference type="NCBI Taxonomy" id="1499967"/>
    <lineage>
        <taxon>Bacteria</taxon>
        <taxon>Candidatus Moduliflexota</taxon>
        <taxon>Candidatus Vecturitrichia</taxon>
        <taxon>Candidatus Vecturitrichales</taxon>
        <taxon>Candidatus Vecturitrichaceae</taxon>
        <taxon>Candidatus Vecturithrix</taxon>
    </lineage>
</organism>
<reference evidence="9" key="1">
    <citation type="journal article" date="2015" name="PeerJ">
        <title>First genomic representation of candidate bacterial phylum KSB3 points to enhanced environmental sensing as a trigger of wastewater bulking.</title>
        <authorList>
            <person name="Sekiguchi Y."/>
            <person name="Ohashi A."/>
            <person name="Parks D.H."/>
            <person name="Yamauchi T."/>
            <person name="Tyson G.W."/>
            <person name="Hugenholtz P."/>
        </authorList>
    </citation>
    <scope>NUCLEOTIDE SEQUENCE [LARGE SCALE GENOMIC DNA]</scope>
</reference>
<feature type="transmembrane region" description="Helical" evidence="7">
    <location>
        <begin position="12"/>
        <end position="32"/>
    </location>
</feature>
<evidence type="ECO:0000259" key="8">
    <source>
        <dbReference type="PROSITE" id="PS50928"/>
    </source>
</evidence>
<protein>
    <submittedName>
        <fullName evidence="9">L-arabinose transport system, Permease</fullName>
    </submittedName>
</protein>
<comment type="similarity">
    <text evidence="7">Belongs to the binding-protein-dependent transport system permease family.</text>
</comment>
<keyword evidence="10" id="KW-1185">Reference proteome</keyword>
<feature type="transmembrane region" description="Helical" evidence="7">
    <location>
        <begin position="264"/>
        <end position="289"/>
    </location>
</feature>
<dbReference type="AlphaFoldDB" id="A0A081C6G4"/>